<dbReference type="AlphaFoldDB" id="A0A7R7VR55"/>
<dbReference type="GeneID" id="66983540"/>
<protein>
    <submittedName>
        <fullName evidence="2">Uncharacterized protein</fullName>
    </submittedName>
</protein>
<dbReference type="EMBL" id="AP024420">
    <property type="protein sequence ID" value="BCR89182.1"/>
    <property type="molecule type" value="Genomic_DNA"/>
</dbReference>
<evidence type="ECO:0000313" key="3">
    <source>
        <dbReference type="Proteomes" id="UP000637239"/>
    </source>
</evidence>
<keyword evidence="3" id="KW-1185">Reference proteome</keyword>
<sequence length="133" mass="14884">MDDAVMFDELDFLSLSSLLSIYERQREPESKATPSDEEGISSGDEELNDENDSIVPNELSVSSPERQLTKFLDSISETFSRTKSIPLAQKPRYIQRRKGNKKEEGASQVSASGLIMIQHKPTVYIAKNEGTDD</sequence>
<accession>A0A7R7VR55</accession>
<proteinExistence type="predicted"/>
<feature type="region of interest" description="Disordered" evidence="1">
    <location>
        <begin position="86"/>
        <end position="109"/>
    </location>
</feature>
<reference evidence="2" key="2">
    <citation type="submission" date="2021-02" db="EMBL/GenBank/DDBJ databases">
        <title>Aspergillus chevalieri M1 genome sequence.</title>
        <authorList>
            <person name="Kadooka C."/>
            <person name="Mori K."/>
            <person name="Futagami T."/>
        </authorList>
    </citation>
    <scope>NUCLEOTIDE SEQUENCE</scope>
    <source>
        <strain evidence="2">M1</strain>
    </source>
</reference>
<dbReference type="Proteomes" id="UP000637239">
    <property type="component" value="Chromosome 5"/>
</dbReference>
<name>A0A7R7VR55_ASPCH</name>
<feature type="compositionally biased region" description="Acidic residues" evidence="1">
    <location>
        <begin position="35"/>
        <end position="52"/>
    </location>
</feature>
<feature type="region of interest" description="Disordered" evidence="1">
    <location>
        <begin position="25"/>
        <end position="64"/>
    </location>
</feature>
<evidence type="ECO:0000313" key="2">
    <source>
        <dbReference type="EMBL" id="BCR89182.1"/>
    </source>
</evidence>
<evidence type="ECO:0000256" key="1">
    <source>
        <dbReference type="SAM" id="MobiDB-lite"/>
    </source>
</evidence>
<organism evidence="2 3">
    <name type="scientific">Aspergillus chevalieri</name>
    <name type="common">Eurotium chevalieri</name>
    <dbReference type="NCBI Taxonomy" id="182096"/>
    <lineage>
        <taxon>Eukaryota</taxon>
        <taxon>Fungi</taxon>
        <taxon>Dikarya</taxon>
        <taxon>Ascomycota</taxon>
        <taxon>Pezizomycotina</taxon>
        <taxon>Eurotiomycetes</taxon>
        <taxon>Eurotiomycetidae</taxon>
        <taxon>Eurotiales</taxon>
        <taxon>Aspergillaceae</taxon>
        <taxon>Aspergillus</taxon>
        <taxon>Aspergillus subgen. Aspergillus</taxon>
    </lineage>
</organism>
<dbReference type="RefSeq" id="XP_043137704.1">
    <property type="nucleotide sequence ID" value="XM_043280091.1"/>
</dbReference>
<reference evidence="2" key="1">
    <citation type="submission" date="2021-01" db="EMBL/GenBank/DDBJ databases">
        <authorList>
            <consortium name="Aspergillus chevalieri M1 genome sequencing consortium"/>
            <person name="Kazuki M."/>
            <person name="Futagami T."/>
        </authorList>
    </citation>
    <scope>NUCLEOTIDE SEQUENCE</scope>
    <source>
        <strain evidence="2">M1</strain>
    </source>
</reference>
<dbReference type="KEGG" id="ache:ACHE_50380S"/>
<gene>
    <name evidence="2" type="ORF">ACHE_50380S</name>
</gene>